<evidence type="ECO:0000313" key="9">
    <source>
        <dbReference type="EMBL" id="KKY17770.1"/>
    </source>
</evidence>
<feature type="region of interest" description="Disordered" evidence="6">
    <location>
        <begin position="355"/>
        <end position="527"/>
    </location>
</feature>
<feature type="compositionally biased region" description="Basic and acidic residues" evidence="6">
    <location>
        <begin position="497"/>
        <end position="507"/>
    </location>
</feature>
<keyword evidence="2 7" id="KW-0812">Transmembrane</keyword>
<reference evidence="9 10" key="1">
    <citation type="submission" date="2015-05" db="EMBL/GenBank/DDBJ databases">
        <title>Distinctive expansion of gene families associated with plant cell wall degradation and secondary metabolism in the genomes of grapevine trunk pathogens.</title>
        <authorList>
            <person name="Lawrence D.P."/>
            <person name="Travadon R."/>
            <person name="Rolshausen P.E."/>
            <person name="Baumgartner K."/>
        </authorList>
    </citation>
    <scope>NUCLEOTIDE SEQUENCE [LARGE SCALE GENOMIC DNA]</scope>
    <source>
        <strain evidence="9">UCRPC4</strain>
    </source>
</reference>
<comment type="similarity">
    <text evidence="5">Belongs to the SAT4 family.</text>
</comment>
<feature type="transmembrane region" description="Helical" evidence="7">
    <location>
        <begin position="119"/>
        <end position="142"/>
    </location>
</feature>
<feature type="transmembrane region" description="Helical" evidence="7">
    <location>
        <begin position="40"/>
        <end position="57"/>
    </location>
</feature>
<evidence type="ECO:0000256" key="7">
    <source>
        <dbReference type="SAM" id="Phobius"/>
    </source>
</evidence>
<accession>A0A0G2GLI8</accession>
<evidence type="ECO:0000259" key="8">
    <source>
        <dbReference type="Pfam" id="PF20684"/>
    </source>
</evidence>
<evidence type="ECO:0000256" key="2">
    <source>
        <dbReference type="ARBA" id="ARBA00022692"/>
    </source>
</evidence>
<comment type="subcellular location">
    <subcellularLocation>
        <location evidence="1">Membrane</location>
        <topology evidence="1">Multi-pass membrane protein</topology>
    </subcellularLocation>
</comment>
<evidence type="ECO:0000256" key="5">
    <source>
        <dbReference type="ARBA" id="ARBA00038359"/>
    </source>
</evidence>
<evidence type="ECO:0000256" key="3">
    <source>
        <dbReference type="ARBA" id="ARBA00022989"/>
    </source>
</evidence>
<feature type="compositionally biased region" description="Low complexity" evidence="6">
    <location>
        <begin position="302"/>
        <end position="311"/>
    </location>
</feature>
<keyword evidence="10" id="KW-1185">Reference proteome</keyword>
<dbReference type="InterPro" id="IPR049326">
    <property type="entry name" value="Rhodopsin_dom_fungi"/>
</dbReference>
<feature type="compositionally biased region" description="Low complexity" evidence="6">
    <location>
        <begin position="430"/>
        <end position="447"/>
    </location>
</feature>
<evidence type="ECO:0000256" key="4">
    <source>
        <dbReference type="ARBA" id="ARBA00023136"/>
    </source>
</evidence>
<proteinExistence type="inferred from homology"/>
<feature type="compositionally biased region" description="Low complexity" evidence="6">
    <location>
        <begin position="376"/>
        <end position="397"/>
    </location>
</feature>
<dbReference type="PANTHER" id="PTHR33048">
    <property type="entry name" value="PTH11-LIKE INTEGRAL MEMBRANE PROTEIN (AFU_ORTHOLOGUE AFUA_5G11245)"/>
    <property type="match status" value="1"/>
</dbReference>
<feature type="compositionally biased region" description="Basic and acidic residues" evidence="6">
    <location>
        <begin position="462"/>
        <end position="471"/>
    </location>
</feature>
<dbReference type="PANTHER" id="PTHR33048:SF19">
    <property type="entry name" value="MEMBRANE PROTEIN PTH11-LIKE, PUTATIVE (AFU_ORTHOLOGUE AFUA_1G14080)-RELATED"/>
    <property type="match status" value="1"/>
</dbReference>
<feature type="transmembrane region" description="Helical" evidence="7">
    <location>
        <begin position="184"/>
        <end position="209"/>
    </location>
</feature>
<dbReference type="InterPro" id="IPR052337">
    <property type="entry name" value="SAT4-like"/>
</dbReference>
<keyword evidence="4 7" id="KW-0472">Membrane</keyword>
<evidence type="ECO:0000256" key="1">
    <source>
        <dbReference type="ARBA" id="ARBA00004141"/>
    </source>
</evidence>
<dbReference type="AlphaFoldDB" id="A0A0G2GLI8"/>
<dbReference type="EMBL" id="LCWF01000137">
    <property type="protein sequence ID" value="KKY17770.1"/>
    <property type="molecule type" value="Genomic_DNA"/>
</dbReference>
<keyword evidence="3 7" id="KW-1133">Transmembrane helix</keyword>
<comment type="caution">
    <text evidence="9">The sequence shown here is derived from an EMBL/GenBank/DDBJ whole genome shotgun (WGS) entry which is preliminary data.</text>
</comment>
<dbReference type="Pfam" id="PF20684">
    <property type="entry name" value="Fung_rhodopsin"/>
    <property type="match status" value="1"/>
</dbReference>
<evidence type="ECO:0000313" key="10">
    <source>
        <dbReference type="Proteomes" id="UP000053317"/>
    </source>
</evidence>
<dbReference type="OrthoDB" id="5398233at2759"/>
<organism evidence="9 10">
    <name type="scientific">Phaeomoniella chlamydospora</name>
    <name type="common">Phaeoacremonium chlamydosporum</name>
    <dbReference type="NCBI Taxonomy" id="158046"/>
    <lineage>
        <taxon>Eukaryota</taxon>
        <taxon>Fungi</taxon>
        <taxon>Dikarya</taxon>
        <taxon>Ascomycota</taxon>
        <taxon>Pezizomycotina</taxon>
        <taxon>Eurotiomycetes</taxon>
        <taxon>Chaetothyriomycetidae</taxon>
        <taxon>Phaeomoniellales</taxon>
        <taxon>Phaeomoniellaceae</taxon>
        <taxon>Phaeomoniella</taxon>
    </lineage>
</organism>
<evidence type="ECO:0000256" key="6">
    <source>
        <dbReference type="SAM" id="MobiDB-lite"/>
    </source>
</evidence>
<dbReference type="GO" id="GO:0016020">
    <property type="term" value="C:membrane"/>
    <property type="evidence" value="ECO:0007669"/>
    <property type="project" value="UniProtKB-SubCell"/>
</dbReference>
<name>A0A0G2GLI8_PHACM</name>
<feature type="compositionally biased region" description="Polar residues" evidence="6">
    <location>
        <begin position="474"/>
        <end position="486"/>
    </location>
</feature>
<gene>
    <name evidence="9" type="ORF">UCRPC4_g05403</name>
</gene>
<feature type="transmembrane region" description="Helical" evidence="7">
    <location>
        <begin position="154"/>
        <end position="172"/>
    </location>
</feature>
<feature type="compositionally biased region" description="Polar residues" evidence="6">
    <location>
        <begin position="355"/>
        <end position="375"/>
    </location>
</feature>
<protein>
    <submittedName>
        <fullName evidence="9">Putative integral membrane</fullName>
    </submittedName>
</protein>
<feature type="compositionally biased region" description="Polar residues" evidence="6">
    <location>
        <begin position="398"/>
        <end position="413"/>
    </location>
</feature>
<dbReference type="Proteomes" id="UP000053317">
    <property type="component" value="Unassembled WGS sequence"/>
</dbReference>
<feature type="transmembrane region" description="Helical" evidence="7">
    <location>
        <begin position="78"/>
        <end position="99"/>
    </location>
</feature>
<sequence length="527" mass="56833">MGCVHVVMIWGTNNATTQGLSAVNIHHRSIGSRLVLASRIFYALFIWTAKYTVSEFLKRVIGSHWRRSYEIGLKVIRIFLAVTFVLVLIATLAECHPFTHYWQVVPDPGPKCREGLAQLIAMGVCDIVTDVFLVIYPIPIVLASSMPVKRKISLTLLFTLSLGLVAITGYRIPAVINRDGAQQFRTLLASLEILAAAGVSNAIVIGSFIRDRGVKKAKYKFGSTGGSSLDRAPTRRTTTTLTIHHWGSDADLVSDVGLSLNPELRSRTNSVPRPAPVAMPNSHHRSPAVRNSWNFPHDRSSTSETDSTTSDPKYTLGDEPVSPGAQPGDFTHPGAGSLPRKMSFFDVGGLLDSNSPVASSQRTSLSHGTVVTQDFASNPPSSANSTTPLQPQPQQFTNSRMSRTFHSDTTGSLSAHKEESPESSGLELAPSRSTPSPTSNRNSSRRSQAYPGVTTRFTPTRSVHDVEEGDGHSLGQSSVSRGTSSLIAALGTSPPAEQHEANKRDHSTNGAPPNEELELMDAGGLLR</sequence>
<feature type="region of interest" description="Disordered" evidence="6">
    <location>
        <begin position="264"/>
        <end position="337"/>
    </location>
</feature>
<feature type="domain" description="Rhodopsin" evidence="8">
    <location>
        <begin position="12"/>
        <end position="177"/>
    </location>
</feature>
<reference evidence="9 10" key="2">
    <citation type="submission" date="2015-05" db="EMBL/GenBank/DDBJ databases">
        <authorList>
            <person name="Morales-Cruz A."/>
            <person name="Amrine K.C."/>
            <person name="Cantu D."/>
        </authorList>
    </citation>
    <scope>NUCLEOTIDE SEQUENCE [LARGE SCALE GENOMIC DNA]</scope>
    <source>
        <strain evidence="9">UCRPC4</strain>
    </source>
</reference>